<dbReference type="EMBL" id="CAADFK010000066">
    <property type="protein sequence ID" value="VFK14730.1"/>
    <property type="molecule type" value="Genomic_DNA"/>
</dbReference>
<protein>
    <submittedName>
        <fullName evidence="2">Uncharacterized protein</fullName>
    </submittedName>
</protein>
<evidence type="ECO:0000313" key="2">
    <source>
        <dbReference type="EMBL" id="VFK14730.1"/>
    </source>
</evidence>
<feature type="compositionally biased region" description="Basic residues" evidence="1">
    <location>
        <begin position="71"/>
        <end position="84"/>
    </location>
</feature>
<accession>A0A450WCG4</accession>
<evidence type="ECO:0000256" key="1">
    <source>
        <dbReference type="SAM" id="MobiDB-lite"/>
    </source>
</evidence>
<gene>
    <name evidence="2" type="ORF">BECKLPF1236B_GA0070989_106613</name>
</gene>
<dbReference type="AlphaFoldDB" id="A0A450WCG4"/>
<reference evidence="2" key="1">
    <citation type="submission" date="2019-02" db="EMBL/GenBank/DDBJ databases">
        <authorList>
            <person name="Gruber-Vodicka R. H."/>
            <person name="Seah K. B. B."/>
        </authorList>
    </citation>
    <scope>NUCLEOTIDE SEQUENCE</scope>
    <source>
        <strain evidence="2">BECK_S313</strain>
    </source>
</reference>
<feature type="region of interest" description="Disordered" evidence="1">
    <location>
        <begin position="66"/>
        <end position="86"/>
    </location>
</feature>
<proteinExistence type="predicted"/>
<feature type="region of interest" description="Disordered" evidence="1">
    <location>
        <begin position="1"/>
        <end position="28"/>
    </location>
</feature>
<organism evidence="2">
    <name type="scientific">Candidatus Kentrum sp. LPFa</name>
    <dbReference type="NCBI Taxonomy" id="2126335"/>
    <lineage>
        <taxon>Bacteria</taxon>
        <taxon>Pseudomonadati</taxon>
        <taxon>Pseudomonadota</taxon>
        <taxon>Gammaproteobacteria</taxon>
        <taxon>Candidatus Kentrum</taxon>
    </lineage>
</organism>
<sequence length="161" mass="18596">MRAAIHHKNPSPTDTPYKSIPPRNKTQNKKRAVRLFESNGPGCWNKYPYIGANKLILRYDNPKTIRLSSTPRRRSARSTPRRSSARCTPFPEYPFQLTSCNVHRFDASKRGKPHIIGKRGLFSGNGRKRYTDYYRQHSGFSGIVFHGLSPRLILDWPETCH</sequence>
<name>A0A450WCG4_9GAMM</name>